<evidence type="ECO:0000256" key="16">
    <source>
        <dbReference type="SAM" id="SignalP"/>
    </source>
</evidence>
<keyword evidence="12" id="KW-0560">Oxidoreductase</keyword>
<evidence type="ECO:0000256" key="4">
    <source>
        <dbReference type="ARBA" id="ARBA00012262"/>
    </source>
</evidence>
<dbReference type="PROSITE" id="PS51471">
    <property type="entry name" value="FE2OG_OXY"/>
    <property type="match status" value="1"/>
</dbReference>
<evidence type="ECO:0000256" key="9">
    <source>
        <dbReference type="ARBA" id="ARBA00022824"/>
    </source>
</evidence>
<dbReference type="AlphaFoldDB" id="A0A3P9JN33"/>
<feature type="compositionally biased region" description="Basic and acidic residues" evidence="15">
    <location>
        <begin position="1000"/>
        <end position="1015"/>
    </location>
</feature>
<feature type="chain" id="PRO_5018044515" description="procollagen-proline 3-dioxygenase" evidence="16">
    <location>
        <begin position="20"/>
        <end position="1045"/>
    </location>
</feature>
<feature type="compositionally biased region" description="Basic and acidic residues" evidence="15">
    <location>
        <begin position="715"/>
        <end position="728"/>
    </location>
</feature>
<dbReference type="Gene3D" id="2.60.120.620">
    <property type="entry name" value="q2cbj1_9rhob like domain"/>
    <property type="match status" value="1"/>
</dbReference>
<evidence type="ECO:0000256" key="12">
    <source>
        <dbReference type="ARBA" id="ARBA00023002"/>
    </source>
</evidence>
<protein>
    <recommendedName>
        <fullName evidence="4">procollagen-proline 3-dioxygenase</fullName>
        <ecNumber evidence="4">1.14.11.7</ecNumber>
    </recommendedName>
</protein>
<keyword evidence="6 16" id="KW-0732">Signal</keyword>
<reference evidence="18 19" key="2">
    <citation type="submission" date="2017-04" db="EMBL/GenBank/DDBJ databases">
        <title>CpG methylation of centromeres and impact of large insertions on vertebrate speciation.</title>
        <authorList>
            <person name="Ichikawa K."/>
            <person name="Yoshimura J."/>
            <person name="Morishita S."/>
        </authorList>
    </citation>
    <scope>NUCLEOTIDE SEQUENCE</scope>
    <source>
        <strain evidence="18 19">HSOK</strain>
    </source>
</reference>
<evidence type="ECO:0000313" key="18">
    <source>
        <dbReference type="Ensembl" id="ENSORLP00015033406.1"/>
    </source>
</evidence>
<evidence type="ECO:0000256" key="2">
    <source>
        <dbReference type="ARBA" id="ARBA00001962"/>
    </source>
</evidence>
<dbReference type="GO" id="GO:0031418">
    <property type="term" value="F:L-ascorbic acid binding"/>
    <property type="evidence" value="ECO:0007669"/>
    <property type="project" value="UniProtKB-KW"/>
</dbReference>
<name>A0A3P9JN33_ORYLA</name>
<evidence type="ECO:0000256" key="11">
    <source>
        <dbReference type="ARBA" id="ARBA00022964"/>
    </source>
</evidence>
<comment type="similarity">
    <text evidence="3">Belongs to the leprecan family.</text>
</comment>
<evidence type="ECO:0000256" key="6">
    <source>
        <dbReference type="ARBA" id="ARBA00022729"/>
    </source>
</evidence>
<dbReference type="InterPro" id="IPR005123">
    <property type="entry name" value="Oxoglu/Fe-dep_dioxygenase_dom"/>
</dbReference>
<reference key="1">
    <citation type="journal article" date="2007" name="Nature">
        <title>The medaka draft genome and insights into vertebrate genome evolution.</title>
        <authorList>
            <person name="Kasahara M."/>
            <person name="Naruse K."/>
            <person name="Sasaki S."/>
            <person name="Nakatani Y."/>
            <person name="Qu W."/>
            <person name="Ahsan B."/>
            <person name="Yamada T."/>
            <person name="Nagayasu Y."/>
            <person name="Doi K."/>
            <person name="Kasai Y."/>
            <person name="Jindo T."/>
            <person name="Kobayashi D."/>
            <person name="Shimada A."/>
            <person name="Toyoda A."/>
            <person name="Kuroki Y."/>
            <person name="Fujiyama A."/>
            <person name="Sasaki T."/>
            <person name="Shimizu A."/>
            <person name="Asakawa S."/>
            <person name="Shimizu N."/>
            <person name="Hashimoto S."/>
            <person name="Yang J."/>
            <person name="Lee Y."/>
            <person name="Matsushima K."/>
            <person name="Sugano S."/>
            <person name="Sakaizumi M."/>
            <person name="Narita T."/>
            <person name="Ohishi K."/>
            <person name="Haga S."/>
            <person name="Ohta F."/>
            <person name="Nomoto H."/>
            <person name="Nogata K."/>
            <person name="Morishita T."/>
            <person name="Endo T."/>
            <person name="Shin-I T."/>
            <person name="Takeda H."/>
            <person name="Morishita S."/>
            <person name="Kohara Y."/>
        </authorList>
    </citation>
    <scope>NUCLEOTIDE SEQUENCE [LARGE SCALE GENOMIC DNA]</scope>
    <source>
        <strain>Hd-rR</strain>
    </source>
</reference>
<keyword evidence="7" id="KW-0677">Repeat</keyword>
<evidence type="ECO:0000256" key="1">
    <source>
        <dbReference type="ARBA" id="ARBA00001961"/>
    </source>
</evidence>
<dbReference type="GO" id="GO:0019797">
    <property type="term" value="F:procollagen-proline 3-dioxygenase activity"/>
    <property type="evidence" value="ECO:0007669"/>
    <property type="project" value="UniProtKB-EC"/>
</dbReference>
<dbReference type="EC" id="1.14.11.7" evidence="4"/>
<evidence type="ECO:0000256" key="14">
    <source>
        <dbReference type="ARBA" id="ARBA00023180"/>
    </source>
</evidence>
<accession>A0A3P9JN33</accession>
<dbReference type="GO" id="GO:0032963">
    <property type="term" value="P:collagen metabolic process"/>
    <property type="evidence" value="ECO:0007669"/>
    <property type="project" value="InterPro"/>
</dbReference>
<evidence type="ECO:0000256" key="7">
    <source>
        <dbReference type="ARBA" id="ARBA00022737"/>
    </source>
</evidence>
<dbReference type="Ensembl" id="ENSORLT00015026265.1">
    <property type="protein sequence ID" value="ENSORLP00015033406.1"/>
    <property type="gene ID" value="ENSORLG00015018775.1"/>
</dbReference>
<feature type="domain" description="Fe2OG dioxygenase" evidence="17">
    <location>
        <begin position="563"/>
        <end position="677"/>
    </location>
</feature>
<reference evidence="18" key="3">
    <citation type="submission" date="2025-08" db="UniProtKB">
        <authorList>
            <consortium name="Ensembl"/>
        </authorList>
    </citation>
    <scope>IDENTIFICATION</scope>
    <source>
        <strain evidence="18">HSOK</strain>
    </source>
</reference>
<comment type="cofactor">
    <cofactor evidence="1">
        <name>L-ascorbate</name>
        <dbReference type="ChEBI" id="CHEBI:38290"/>
    </cofactor>
</comment>
<reference evidence="18" key="4">
    <citation type="submission" date="2025-09" db="UniProtKB">
        <authorList>
            <consortium name="Ensembl"/>
        </authorList>
    </citation>
    <scope>IDENTIFICATION</scope>
    <source>
        <strain evidence="18">HSOK</strain>
    </source>
</reference>
<evidence type="ECO:0000256" key="13">
    <source>
        <dbReference type="ARBA" id="ARBA00023004"/>
    </source>
</evidence>
<dbReference type="Pfam" id="PF13640">
    <property type="entry name" value="2OG-FeII_Oxy_3"/>
    <property type="match status" value="1"/>
</dbReference>
<dbReference type="PANTHER" id="PTHR14049">
    <property type="entry name" value="LEPRECAN 1"/>
    <property type="match status" value="1"/>
</dbReference>
<dbReference type="GO" id="GO:0005506">
    <property type="term" value="F:iron ion binding"/>
    <property type="evidence" value="ECO:0007669"/>
    <property type="project" value="InterPro"/>
</dbReference>
<keyword evidence="9" id="KW-0256">Endoplasmic reticulum</keyword>
<dbReference type="InterPro" id="IPR011990">
    <property type="entry name" value="TPR-like_helical_dom_sf"/>
</dbReference>
<feature type="compositionally biased region" description="Low complexity" evidence="15">
    <location>
        <begin position="982"/>
        <end position="997"/>
    </location>
</feature>
<comment type="cofactor">
    <cofactor evidence="2">
        <name>Fe cation</name>
        <dbReference type="ChEBI" id="CHEBI:24875"/>
    </cofactor>
</comment>
<dbReference type="SMART" id="SM00702">
    <property type="entry name" value="P4Hc"/>
    <property type="match status" value="1"/>
</dbReference>
<dbReference type="InterPro" id="IPR006620">
    <property type="entry name" value="Pro_4_hyd_alph"/>
</dbReference>
<evidence type="ECO:0000256" key="8">
    <source>
        <dbReference type="ARBA" id="ARBA00022803"/>
    </source>
</evidence>
<dbReference type="Gene3D" id="6.10.250.1010">
    <property type="match status" value="3"/>
</dbReference>
<dbReference type="InterPro" id="IPR039575">
    <property type="entry name" value="P3H"/>
</dbReference>
<feature type="compositionally biased region" description="Basic and acidic residues" evidence="15">
    <location>
        <begin position="855"/>
        <end position="981"/>
    </location>
</feature>
<feature type="region of interest" description="Disordered" evidence="15">
    <location>
        <begin position="704"/>
        <end position="1045"/>
    </location>
</feature>
<keyword evidence="13" id="KW-0408">Iron</keyword>
<keyword evidence="8" id="KW-0802">TPR repeat</keyword>
<feature type="compositionally biased region" description="Basic and acidic residues" evidence="15">
    <location>
        <begin position="820"/>
        <end position="847"/>
    </location>
</feature>
<evidence type="ECO:0000256" key="10">
    <source>
        <dbReference type="ARBA" id="ARBA00022896"/>
    </source>
</evidence>
<feature type="compositionally biased region" description="Low complexity" evidence="15">
    <location>
        <begin position="1027"/>
        <end position="1039"/>
    </location>
</feature>
<dbReference type="InterPro" id="IPR044862">
    <property type="entry name" value="Pro_4_hyd_alph_FE2OG_OXY"/>
</dbReference>
<dbReference type="InterPro" id="IPR056585">
    <property type="entry name" value="Leprecan_dom"/>
</dbReference>
<evidence type="ECO:0000256" key="15">
    <source>
        <dbReference type="SAM" id="MobiDB-lite"/>
    </source>
</evidence>
<dbReference type="Gene3D" id="1.25.40.10">
    <property type="entry name" value="Tetratricopeptide repeat domain"/>
    <property type="match status" value="2"/>
</dbReference>
<feature type="compositionally biased region" description="Basic and acidic residues" evidence="15">
    <location>
        <begin position="764"/>
        <end position="784"/>
    </location>
</feature>
<sequence>MELGSALFLLCLAAPLCRSDFSSGTPLEPYDFLFDAAVEAYYKADWLSVILNMEKALKNKATVQRVKADCRLSCANQTAYGEPLAGLGVPVPGAGSVEDLGFFQKILKRADCVNSCETGKLGSPTLHLVSQEVELEFKKRTPYNYLQVAYFKINKLDKAVAAANTFFLANPDHVEMKQNLDYYRMMAGVQEEDFRDLEASPHMAEFLLGKKYYSDDSFGLAAAHFEAALDEYFTADKECRVLCEGAYRYDGYNYMEYSADLFQTMTDHYIQALNCKQHCTVELASAPGRDKPFEDFLPSHFNYLQFSYYNSEKYEKAIECAKTYLLFHPDDEVMNQNLNYYSAVLGEDKAKTITARQVVKQHIQHSLLEKELLYFGYDAFGITFVDPDTWTPEDVMPKKLRDKQKAERETAARITEEIGNLMKEIEVLVEEKKKDSTEMAKIIVPQEGGTVLYDDIKVTMTSKQLNGSQRVLLDKVISDDECRELQRLSNAAALKGDGYRGRPSPHTPSETFQGVTVLKAVKFGQEGKVPLKSSRLFFDSSEKVRKVLESYFRLETPLYFSYSHLVCRSAIEEKQEGRTDLSHPVHVDNCVLVSDVNECVKEPPAYTHRDYSAILYLNDDFEGGEFIFTELDAKTVTAEVRPQCGRVVGFGAGKENPHGVRAITKGQRCAVALWFTLNPSHEEKERIQAQELLKMFSTPVNAEFSPQEVNAKSQKVTEESQKVTEESPKVTGESPKVTEESSKVTGESPKVTEESSKVTGESPKVTEESQKVTEESQKVTEESSKVTGESPKVTEESSKVTGESPKVTEESSKVTGESPKVTEESQKVTEESQKVTEEPSKVTEESPKVTGESLKVTEESPKVTEETPKVTEESQKVTEESSKVKEESPTVTEESLKVTEESPKVTEETPKVTEETPKVTEESQKVTEESSKVKEESPTVTEETPKVTEETPKVIEESLKVTEESPKVTEETPKVTEESQKTKAGSPAKAKPAAKVKPATKKDAKQKTQAKQENKKKPKPAAKQTGKAASKKNSASDSQSSKDEL</sequence>
<dbReference type="FunFam" id="2.60.120.620:FF:000003">
    <property type="entry name" value="Prolyl 3-hydroxylase 2"/>
    <property type="match status" value="1"/>
</dbReference>
<evidence type="ECO:0000256" key="5">
    <source>
        <dbReference type="ARBA" id="ARBA00022723"/>
    </source>
</evidence>
<keyword evidence="10" id="KW-0847">Vitamin C</keyword>
<evidence type="ECO:0000259" key="17">
    <source>
        <dbReference type="PROSITE" id="PS51471"/>
    </source>
</evidence>
<proteinExistence type="inferred from homology"/>
<keyword evidence="14" id="KW-0325">Glycoprotein</keyword>
<feature type="signal peptide" evidence="16">
    <location>
        <begin position="1"/>
        <end position="19"/>
    </location>
</feature>
<keyword evidence="5" id="KW-0479">Metal-binding</keyword>
<dbReference type="Pfam" id="PF23557">
    <property type="entry name" value="TPR_leprecan"/>
    <property type="match status" value="1"/>
</dbReference>
<evidence type="ECO:0000256" key="3">
    <source>
        <dbReference type="ARBA" id="ARBA00006487"/>
    </source>
</evidence>
<organism evidence="18 19">
    <name type="scientific">Oryzias latipes</name>
    <name type="common">Japanese rice fish</name>
    <name type="synonym">Japanese killifish</name>
    <dbReference type="NCBI Taxonomy" id="8090"/>
    <lineage>
        <taxon>Eukaryota</taxon>
        <taxon>Metazoa</taxon>
        <taxon>Chordata</taxon>
        <taxon>Craniata</taxon>
        <taxon>Vertebrata</taxon>
        <taxon>Euteleostomi</taxon>
        <taxon>Actinopterygii</taxon>
        <taxon>Neopterygii</taxon>
        <taxon>Teleostei</taxon>
        <taxon>Neoteleostei</taxon>
        <taxon>Acanthomorphata</taxon>
        <taxon>Ovalentaria</taxon>
        <taxon>Atherinomorphae</taxon>
        <taxon>Beloniformes</taxon>
        <taxon>Adrianichthyidae</taxon>
        <taxon>Oryziinae</taxon>
        <taxon>Oryzias</taxon>
    </lineage>
</organism>
<dbReference type="Proteomes" id="UP000265200">
    <property type="component" value="Chromosome 5"/>
</dbReference>
<dbReference type="SUPFAM" id="SSF58104">
    <property type="entry name" value="Methyl-accepting chemotaxis protein (MCP) signaling domain"/>
    <property type="match status" value="1"/>
</dbReference>
<evidence type="ECO:0000313" key="19">
    <source>
        <dbReference type="Proteomes" id="UP000265200"/>
    </source>
</evidence>
<keyword evidence="11" id="KW-0223">Dioxygenase</keyword>
<dbReference type="PANTHER" id="PTHR14049:SF5">
    <property type="entry name" value="PROLYL 3-HYDROXYLASE 1"/>
    <property type="match status" value="1"/>
</dbReference>